<dbReference type="GO" id="GO:0008156">
    <property type="term" value="P:negative regulation of DNA replication"/>
    <property type="evidence" value="ECO:0007669"/>
    <property type="project" value="TreeGrafter"/>
</dbReference>
<feature type="region of interest" description="Disordered" evidence="6">
    <location>
        <begin position="165"/>
        <end position="221"/>
    </location>
</feature>
<evidence type="ECO:0000256" key="1">
    <source>
        <dbReference type="ARBA" id="ARBA00004123"/>
    </source>
</evidence>
<dbReference type="EMBL" id="JAUNZN010000006">
    <property type="protein sequence ID" value="KAK4819366.1"/>
    <property type="molecule type" value="Genomic_DNA"/>
</dbReference>
<keyword evidence="4" id="KW-0131">Cell cycle</keyword>
<dbReference type="Proteomes" id="UP001333110">
    <property type="component" value="Unassembled WGS sequence"/>
</dbReference>
<sequence>MARPGAPAPLRQPQDGRCPGLPQAEAAASGGAAGAGQALWSPCASHGVAPGPEGSSSLLRGCLPRRPAACLAQSLPCQVLAASGLRPVSALLASPGPFPGVLLTRQAPGWQTLPGDPSISHGIAGNSATFLAYLCSQPLCCGGLRQGRHCPALSGGSRAVRCHPGRWEGSGQPGQGWELPRGQAAPGRGGRGCGAPRRQVPEQTPAGAGAGGERFPAEQGPARSAGMLLAGLRRGRSRADTASPRGPPQPGGWEGRGGGHTIRRAPHCHGPLPPQSTGRPCPEPDFAGGPGCACPWSAPAGVSKETWTAVCAAEPPPQHSQGRREARPPGQFCTPQLGAQDAAWRGDQLSSQLYRNKQLQDTLLQKEEELARLHEENNNLRQYLNSALIKCLEEKAKKLLSCHGQKTCAILKSTKRRLKEDHCFVPQETPHASKARRNLFNEFTACEEQASPAVDSWVLQTLGLKDVNTIDETSANYSALSSDPGKDTYCLSPGETIDYDHSEGAAAAYSCSHMPPANNSTHPCSEDSPFLPQFSSAACVSTSVPSVSSLPAYGLPYLTGDLSPNKTEVAFTTSLSPHRNVRTHTFHQGQAFVRRDDDGGWRFTWVPKQAE</sequence>
<dbReference type="GO" id="GO:0045786">
    <property type="term" value="P:negative regulation of cell cycle"/>
    <property type="evidence" value="ECO:0007669"/>
    <property type="project" value="TreeGrafter"/>
</dbReference>
<dbReference type="GO" id="GO:0005634">
    <property type="term" value="C:nucleus"/>
    <property type="evidence" value="ECO:0007669"/>
    <property type="project" value="UniProtKB-SubCell"/>
</dbReference>
<keyword evidence="3" id="KW-0539">Nucleus</keyword>
<keyword evidence="2 5" id="KW-0175">Coiled coil</keyword>
<dbReference type="PANTHER" id="PTHR13372:SF2">
    <property type="entry name" value="GEMININ COILED-COIL DOMAIN-CONTAINING PROTEIN 1"/>
    <property type="match status" value="1"/>
</dbReference>
<evidence type="ECO:0008006" key="9">
    <source>
        <dbReference type="Google" id="ProtNLM"/>
    </source>
</evidence>
<keyword evidence="8" id="KW-1185">Reference proteome</keyword>
<gene>
    <name evidence="7" type="ORF">QYF61_001645</name>
</gene>
<evidence type="ECO:0000256" key="6">
    <source>
        <dbReference type="SAM" id="MobiDB-lite"/>
    </source>
</evidence>
<evidence type="ECO:0000256" key="5">
    <source>
        <dbReference type="SAM" id="Coils"/>
    </source>
</evidence>
<evidence type="ECO:0000256" key="3">
    <source>
        <dbReference type="ARBA" id="ARBA00023242"/>
    </source>
</evidence>
<comment type="subcellular location">
    <subcellularLocation>
        <location evidence="1">Nucleus</location>
    </subcellularLocation>
</comment>
<feature type="region of interest" description="Disordered" evidence="6">
    <location>
        <begin position="1"/>
        <end position="29"/>
    </location>
</feature>
<dbReference type="PANTHER" id="PTHR13372">
    <property type="entry name" value="GEMININ"/>
    <property type="match status" value="1"/>
</dbReference>
<name>A0AAN7NWU7_MYCAM</name>
<feature type="region of interest" description="Disordered" evidence="6">
    <location>
        <begin position="234"/>
        <end position="263"/>
    </location>
</feature>
<dbReference type="AlphaFoldDB" id="A0AAN7NWU7"/>
<dbReference type="Gene3D" id="1.20.5.1180">
    <property type="entry name" value="Geminin coiled-coil domain"/>
    <property type="match status" value="1"/>
</dbReference>
<evidence type="ECO:0000256" key="4">
    <source>
        <dbReference type="ARBA" id="ARBA00023306"/>
    </source>
</evidence>
<dbReference type="InterPro" id="IPR059237">
    <property type="entry name" value="GemC1_CC"/>
</dbReference>
<dbReference type="CDD" id="cd22588">
    <property type="entry name" value="GemC1_CC"/>
    <property type="match status" value="1"/>
</dbReference>
<feature type="region of interest" description="Disordered" evidence="6">
    <location>
        <begin position="314"/>
        <end position="336"/>
    </location>
</feature>
<comment type="caution">
    <text evidence="7">The sequence shown here is derived from an EMBL/GenBank/DDBJ whole genome shotgun (WGS) entry which is preliminary data.</text>
</comment>
<organism evidence="7 8">
    <name type="scientific">Mycteria americana</name>
    <name type="common">Wood stork</name>
    <dbReference type="NCBI Taxonomy" id="33587"/>
    <lineage>
        <taxon>Eukaryota</taxon>
        <taxon>Metazoa</taxon>
        <taxon>Chordata</taxon>
        <taxon>Craniata</taxon>
        <taxon>Vertebrata</taxon>
        <taxon>Euteleostomi</taxon>
        <taxon>Archelosauria</taxon>
        <taxon>Archosauria</taxon>
        <taxon>Dinosauria</taxon>
        <taxon>Saurischia</taxon>
        <taxon>Theropoda</taxon>
        <taxon>Coelurosauria</taxon>
        <taxon>Aves</taxon>
        <taxon>Neognathae</taxon>
        <taxon>Neoaves</taxon>
        <taxon>Aequornithes</taxon>
        <taxon>Ciconiiformes</taxon>
        <taxon>Ciconiidae</taxon>
        <taxon>Mycteria</taxon>
    </lineage>
</organism>
<proteinExistence type="predicted"/>
<evidence type="ECO:0000256" key="2">
    <source>
        <dbReference type="ARBA" id="ARBA00023054"/>
    </source>
</evidence>
<accession>A0AAN7NWU7</accession>
<reference evidence="7 8" key="1">
    <citation type="journal article" date="2023" name="J. Hered.">
        <title>Chromosome-level genome of the wood stork (Mycteria americana) provides insight into avian chromosome evolution.</title>
        <authorList>
            <person name="Flamio R. Jr."/>
            <person name="Ramstad K.M."/>
        </authorList>
    </citation>
    <scope>NUCLEOTIDE SEQUENCE [LARGE SCALE GENOMIC DNA]</scope>
    <source>
        <strain evidence="7">JAX WOST 10</strain>
    </source>
</reference>
<feature type="coiled-coil region" evidence="5">
    <location>
        <begin position="356"/>
        <end position="386"/>
    </location>
</feature>
<evidence type="ECO:0000313" key="8">
    <source>
        <dbReference type="Proteomes" id="UP001333110"/>
    </source>
</evidence>
<evidence type="ECO:0000313" key="7">
    <source>
        <dbReference type="EMBL" id="KAK4819366.1"/>
    </source>
</evidence>
<protein>
    <recommendedName>
        <fullName evidence="9">Geminin coiled-coil domain containing</fullName>
    </recommendedName>
</protein>